<dbReference type="AlphaFoldDB" id="A0A8C8ZWF5"/>
<dbReference type="InterPro" id="IPR000463">
    <property type="entry name" value="Fatty_acid-bd"/>
</dbReference>
<reference evidence="2" key="1">
    <citation type="submission" date="2025-08" db="UniProtKB">
        <authorList>
            <consortium name="Ensembl"/>
        </authorList>
    </citation>
    <scope>IDENTIFICATION</scope>
</reference>
<dbReference type="SUPFAM" id="SSF50814">
    <property type="entry name" value="Lipocalins"/>
    <property type="match status" value="1"/>
</dbReference>
<comment type="similarity">
    <text evidence="1">Belongs to the calycin superfamily. Fatty-acid binding protein (FABP) family.</text>
</comment>
<dbReference type="GO" id="GO:0008289">
    <property type="term" value="F:lipid binding"/>
    <property type="evidence" value="ECO:0007669"/>
    <property type="project" value="InterPro"/>
</dbReference>
<dbReference type="PRINTS" id="PR00178">
    <property type="entry name" value="FATTYACIDBP"/>
</dbReference>
<dbReference type="InterPro" id="IPR012674">
    <property type="entry name" value="Calycin"/>
</dbReference>
<evidence type="ECO:0000256" key="1">
    <source>
        <dbReference type="ARBA" id="ARBA00008390"/>
    </source>
</evidence>
<evidence type="ECO:0000313" key="2">
    <source>
        <dbReference type="Ensembl" id="ENSPSMP00000024379.1"/>
    </source>
</evidence>
<evidence type="ECO:0000313" key="3">
    <source>
        <dbReference type="Proteomes" id="UP000694414"/>
    </source>
</evidence>
<sequence length="133" mass="14856">MAPIWQLEGRQWLVDSKGSAEYVKEPGVGMALQKTGAMPKPDCSMSYDTKNLTMKTESTLRTTQFSCTLGEKVEETTADGRKTQTVCIRSTSGTGWEGKHNKKKTERKLEEGILAVDCVINKVTCTWVYEKVE</sequence>
<dbReference type="Gene3D" id="2.40.128.20">
    <property type="match status" value="1"/>
</dbReference>
<protein>
    <submittedName>
        <fullName evidence="2">Uncharacterized protein</fullName>
    </submittedName>
</protein>
<dbReference type="InterPro" id="IPR031259">
    <property type="entry name" value="ILBP"/>
</dbReference>
<accession>A0A8C8ZWF5</accession>
<dbReference type="Ensembl" id="ENSPSMT00000028282.1">
    <property type="protein sequence ID" value="ENSPSMP00000024379.1"/>
    <property type="gene ID" value="ENSPSMG00000017196.1"/>
</dbReference>
<keyword evidence="3" id="KW-1185">Reference proteome</keyword>
<dbReference type="Proteomes" id="UP000694414">
    <property type="component" value="Unplaced"/>
</dbReference>
<dbReference type="GeneTree" id="ENSGT00940000154530"/>
<proteinExistence type="inferred from homology"/>
<name>A0A8C8ZWF5_PROSS</name>
<organism evidence="2 3">
    <name type="scientific">Prolemur simus</name>
    <name type="common">Greater bamboo lemur</name>
    <name type="synonym">Hapalemur simus</name>
    <dbReference type="NCBI Taxonomy" id="1328070"/>
    <lineage>
        <taxon>Eukaryota</taxon>
        <taxon>Metazoa</taxon>
        <taxon>Chordata</taxon>
        <taxon>Craniata</taxon>
        <taxon>Vertebrata</taxon>
        <taxon>Euteleostomi</taxon>
        <taxon>Mammalia</taxon>
        <taxon>Eutheria</taxon>
        <taxon>Euarchontoglires</taxon>
        <taxon>Primates</taxon>
        <taxon>Strepsirrhini</taxon>
        <taxon>Lemuriformes</taxon>
        <taxon>Lemuridae</taxon>
        <taxon>Prolemur</taxon>
    </lineage>
</organism>
<reference evidence="2" key="2">
    <citation type="submission" date="2025-09" db="UniProtKB">
        <authorList>
            <consortium name="Ensembl"/>
        </authorList>
    </citation>
    <scope>IDENTIFICATION</scope>
</reference>
<dbReference type="PANTHER" id="PTHR11955">
    <property type="entry name" value="FATTY ACID BINDING PROTEIN"/>
    <property type="match status" value="1"/>
</dbReference>